<name>A0A251RF07_PRUPE</name>
<protein>
    <submittedName>
        <fullName evidence="1">Uncharacterized protein</fullName>
    </submittedName>
</protein>
<organism evidence="1 2">
    <name type="scientific">Prunus persica</name>
    <name type="common">Peach</name>
    <name type="synonym">Amygdalus persica</name>
    <dbReference type="NCBI Taxonomy" id="3760"/>
    <lineage>
        <taxon>Eukaryota</taxon>
        <taxon>Viridiplantae</taxon>
        <taxon>Streptophyta</taxon>
        <taxon>Embryophyta</taxon>
        <taxon>Tracheophyta</taxon>
        <taxon>Spermatophyta</taxon>
        <taxon>Magnoliopsida</taxon>
        <taxon>eudicotyledons</taxon>
        <taxon>Gunneridae</taxon>
        <taxon>Pentapetalae</taxon>
        <taxon>rosids</taxon>
        <taxon>fabids</taxon>
        <taxon>Rosales</taxon>
        <taxon>Rosaceae</taxon>
        <taxon>Amygdaloideae</taxon>
        <taxon>Amygdaleae</taxon>
        <taxon>Prunus</taxon>
    </lineage>
</organism>
<dbReference type="Proteomes" id="UP000006882">
    <property type="component" value="Chromosome G1"/>
</dbReference>
<proteinExistence type="predicted"/>
<sequence>MVAGLVWPAPRLELAISDWFDINCPCFFQLITRILHWCLLVKLWKARGYIWNVCYLRWEANDFDRLTRNSPACCILFYYIFSPKSPCYY</sequence>
<keyword evidence="2" id="KW-1185">Reference proteome</keyword>
<gene>
    <name evidence="1" type="ORF">PRUPE_1G443000</name>
</gene>
<accession>A0A251RF07</accession>
<reference evidence="1 2" key="1">
    <citation type="journal article" date="2013" name="Nat. Genet.">
        <title>The high-quality draft genome of peach (Prunus persica) identifies unique patterns of genetic diversity, domestication and genome evolution.</title>
        <authorList>
            <consortium name="International Peach Genome Initiative"/>
            <person name="Verde I."/>
            <person name="Abbott A.G."/>
            <person name="Scalabrin S."/>
            <person name="Jung S."/>
            <person name="Shu S."/>
            <person name="Marroni F."/>
            <person name="Zhebentyayeva T."/>
            <person name="Dettori M.T."/>
            <person name="Grimwood J."/>
            <person name="Cattonaro F."/>
            <person name="Zuccolo A."/>
            <person name="Rossini L."/>
            <person name="Jenkins J."/>
            <person name="Vendramin E."/>
            <person name="Meisel L.A."/>
            <person name="Decroocq V."/>
            <person name="Sosinski B."/>
            <person name="Prochnik S."/>
            <person name="Mitros T."/>
            <person name="Policriti A."/>
            <person name="Cipriani G."/>
            <person name="Dondini L."/>
            <person name="Ficklin S."/>
            <person name="Goodstein D.M."/>
            <person name="Xuan P."/>
            <person name="Del Fabbro C."/>
            <person name="Aramini V."/>
            <person name="Copetti D."/>
            <person name="Gonzalez S."/>
            <person name="Horner D.S."/>
            <person name="Falchi R."/>
            <person name="Lucas S."/>
            <person name="Mica E."/>
            <person name="Maldonado J."/>
            <person name="Lazzari B."/>
            <person name="Bielenberg D."/>
            <person name="Pirona R."/>
            <person name="Miculan M."/>
            <person name="Barakat A."/>
            <person name="Testolin R."/>
            <person name="Stella A."/>
            <person name="Tartarini S."/>
            <person name="Tonutti P."/>
            <person name="Arus P."/>
            <person name="Orellana A."/>
            <person name="Wells C."/>
            <person name="Main D."/>
            <person name="Vizzotto G."/>
            <person name="Silva H."/>
            <person name="Salamini F."/>
            <person name="Schmutz J."/>
            <person name="Morgante M."/>
            <person name="Rokhsar D.S."/>
        </authorList>
    </citation>
    <scope>NUCLEOTIDE SEQUENCE [LARGE SCALE GENOMIC DNA]</scope>
    <source>
        <strain evidence="2">cv. Nemared</strain>
    </source>
</reference>
<dbReference type="Gramene" id="ONI33715">
    <property type="protein sequence ID" value="ONI33715"/>
    <property type="gene ID" value="PRUPE_1G443000"/>
</dbReference>
<evidence type="ECO:0000313" key="2">
    <source>
        <dbReference type="Proteomes" id="UP000006882"/>
    </source>
</evidence>
<evidence type="ECO:0000313" key="1">
    <source>
        <dbReference type="EMBL" id="ONI33715.1"/>
    </source>
</evidence>
<dbReference type="EMBL" id="CM007651">
    <property type="protein sequence ID" value="ONI33715.1"/>
    <property type="molecule type" value="Genomic_DNA"/>
</dbReference>
<dbReference type="AlphaFoldDB" id="A0A251RF07"/>